<dbReference type="RefSeq" id="WP_208244513.1">
    <property type="nucleotide sequence ID" value="NZ_JAGEPF010000016.1"/>
</dbReference>
<evidence type="ECO:0000313" key="1">
    <source>
        <dbReference type="EMBL" id="MBO2461152.1"/>
    </source>
</evidence>
<keyword evidence="2" id="KW-1185">Reference proteome</keyword>
<protein>
    <submittedName>
        <fullName evidence="1">Uncharacterized protein</fullName>
    </submittedName>
</protein>
<gene>
    <name evidence="1" type="ORF">J4709_26565</name>
</gene>
<accession>A0ABS3RWL2</accession>
<name>A0ABS3RWL2_9ACTN</name>
<dbReference type="Proteomes" id="UP000680206">
    <property type="component" value="Unassembled WGS sequence"/>
</dbReference>
<reference evidence="1 2" key="1">
    <citation type="submission" date="2021-03" db="EMBL/GenBank/DDBJ databases">
        <title>Actinomadura violae sp. nov., isolated from lichen in Thailand.</title>
        <authorList>
            <person name="Kanchanasin P."/>
            <person name="Saeng-In P."/>
            <person name="Phongsopitanun W."/>
            <person name="Yuki M."/>
            <person name="Kudo T."/>
            <person name="Ohkuma M."/>
            <person name="Tanasupawat S."/>
        </authorList>
    </citation>
    <scope>NUCLEOTIDE SEQUENCE [LARGE SCALE GENOMIC DNA]</scope>
    <source>
        <strain evidence="1 2">LCR2-06</strain>
    </source>
</reference>
<dbReference type="EMBL" id="JAGEPF010000016">
    <property type="protein sequence ID" value="MBO2461152.1"/>
    <property type="molecule type" value="Genomic_DNA"/>
</dbReference>
<proteinExistence type="predicted"/>
<evidence type="ECO:0000313" key="2">
    <source>
        <dbReference type="Proteomes" id="UP000680206"/>
    </source>
</evidence>
<sequence>MQHDDATRELDKIIHALKWASSHLTRLDESNASRHLAAEVLHTPLTVAVHRASQGAAKLREFLTTQPPNESELRSLAQIVADLDRCPHGRHEGDTCIGWTGPGTYQGGCEGGISLGNPHLQTGDHLGYAYSATPYLMPERDRRNDPEAWKA</sequence>
<organism evidence="1 2">
    <name type="scientific">Actinomadura violacea</name>
    <dbReference type="NCBI Taxonomy" id="2819934"/>
    <lineage>
        <taxon>Bacteria</taxon>
        <taxon>Bacillati</taxon>
        <taxon>Actinomycetota</taxon>
        <taxon>Actinomycetes</taxon>
        <taxon>Streptosporangiales</taxon>
        <taxon>Thermomonosporaceae</taxon>
        <taxon>Actinomadura</taxon>
    </lineage>
</organism>
<comment type="caution">
    <text evidence="1">The sequence shown here is derived from an EMBL/GenBank/DDBJ whole genome shotgun (WGS) entry which is preliminary data.</text>
</comment>